<evidence type="ECO:0000313" key="3">
    <source>
        <dbReference type="Proteomes" id="UP000323671"/>
    </source>
</evidence>
<evidence type="ECO:0000259" key="1">
    <source>
        <dbReference type="Pfam" id="PF09084"/>
    </source>
</evidence>
<evidence type="ECO:0000313" key="2">
    <source>
        <dbReference type="EMBL" id="QEL64457.1"/>
    </source>
</evidence>
<dbReference type="AlphaFoldDB" id="A0A5C1E8B8"/>
<name>A0A5C1E8B8_9RHOO</name>
<sequence length="350" mass="36858">MKTIASPAANLALDLDAATPLQPGRRRFLGQAAALSALAASGLSLSTPALAAPGDKITIGYYPIVGGLPLYVALERGFFKEAGLNVEGVKFASPQQIGEAMVAGRIQGSANGTATGILGLAELTSPNLLKIICSNPSNHKLVLDEFLVPMNSPAKSIADLAGKRIATGPGIQNVTLTKIILEKNGYPNAKVTELPVGQHLAALAAGQVDGVYALEPTGTIGRLKGMARTLETGVISKYVLGNAEAPWFGGAATLTTAFLKERPAEARKYVAAYAKAVELILAKPAEVRQHLDGFTGIEEALVKEVPLPGFVMHNQFKPSDLDYFQKYFDVLAERKIFSAPLAVKPLIYQG</sequence>
<accession>A0A5C1E8B8</accession>
<proteinExistence type="predicted"/>
<dbReference type="Pfam" id="PF09084">
    <property type="entry name" value="NMT1"/>
    <property type="match status" value="1"/>
</dbReference>
<keyword evidence="3" id="KW-1185">Reference proteome</keyword>
<dbReference type="SUPFAM" id="SSF53850">
    <property type="entry name" value="Periplasmic binding protein-like II"/>
    <property type="match status" value="1"/>
</dbReference>
<dbReference type="PANTHER" id="PTHR30024">
    <property type="entry name" value="ALIPHATIC SULFONATES-BINDING PROTEIN-RELATED"/>
    <property type="match status" value="1"/>
</dbReference>
<protein>
    <submittedName>
        <fullName evidence="2">NitT/TauT family transport system substrate-binding protein</fullName>
    </submittedName>
</protein>
<dbReference type="InterPro" id="IPR006311">
    <property type="entry name" value="TAT_signal"/>
</dbReference>
<feature type="domain" description="SsuA/THI5-like" evidence="1">
    <location>
        <begin position="69"/>
        <end position="286"/>
    </location>
</feature>
<dbReference type="RefSeq" id="WP_082397286.1">
    <property type="nucleotide sequence ID" value="NZ_CP022579.1"/>
</dbReference>
<dbReference type="PROSITE" id="PS51318">
    <property type="entry name" value="TAT"/>
    <property type="match status" value="1"/>
</dbReference>
<organism evidence="2 3">
    <name type="scientific">Oryzomicrobium terrae</name>
    <dbReference type="NCBI Taxonomy" id="1735038"/>
    <lineage>
        <taxon>Bacteria</taxon>
        <taxon>Pseudomonadati</taxon>
        <taxon>Pseudomonadota</taxon>
        <taxon>Betaproteobacteria</taxon>
        <taxon>Rhodocyclales</taxon>
        <taxon>Rhodocyclaceae</taxon>
        <taxon>Oryzomicrobium</taxon>
    </lineage>
</organism>
<reference evidence="2 3" key="1">
    <citation type="submission" date="2017-07" db="EMBL/GenBank/DDBJ databases">
        <title>Complete genome sequence of Oryzomicrobium terrae TPP412.</title>
        <authorList>
            <person name="Chiu L.-W."/>
            <person name="Lo K.-J."/>
            <person name="Tsai Y.-M."/>
            <person name="Lin S.-S."/>
            <person name="Kuo C.-H."/>
            <person name="Liu C.-T."/>
        </authorList>
    </citation>
    <scope>NUCLEOTIDE SEQUENCE [LARGE SCALE GENOMIC DNA]</scope>
    <source>
        <strain evidence="2 3">TPP412</strain>
    </source>
</reference>
<dbReference type="EMBL" id="CP022579">
    <property type="protein sequence ID" value="QEL64457.1"/>
    <property type="molecule type" value="Genomic_DNA"/>
</dbReference>
<dbReference type="InterPro" id="IPR015168">
    <property type="entry name" value="SsuA/THI5"/>
</dbReference>
<dbReference type="KEGG" id="otr:OTERR_09810"/>
<dbReference type="Proteomes" id="UP000323671">
    <property type="component" value="Chromosome"/>
</dbReference>
<gene>
    <name evidence="2" type="ORF">OTERR_09810</name>
</gene>
<dbReference type="Gene3D" id="3.40.190.10">
    <property type="entry name" value="Periplasmic binding protein-like II"/>
    <property type="match status" value="2"/>
</dbReference>